<gene>
    <name evidence="11" type="primary">wbaP</name>
    <name evidence="11" type="ORF">ENS41_03975</name>
</gene>
<feature type="transmembrane region" description="Helical" evidence="9">
    <location>
        <begin position="67"/>
        <end position="85"/>
    </location>
</feature>
<evidence type="ECO:0000256" key="6">
    <source>
        <dbReference type="ARBA" id="ARBA00022692"/>
    </source>
</evidence>
<dbReference type="GO" id="GO:0016780">
    <property type="term" value="F:phosphotransferase activity, for other substituted phosphate groups"/>
    <property type="evidence" value="ECO:0007669"/>
    <property type="project" value="TreeGrafter"/>
</dbReference>
<feature type="transmembrane region" description="Helical" evidence="9">
    <location>
        <begin position="97"/>
        <end position="117"/>
    </location>
</feature>
<evidence type="ECO:0000256" key="7">
    <source>
        <dbReference type="ARBA" id="ARBA00022989"/>
    </source>
</evidence>
<evidence type="ECO:0000259" key="10">
    <source>
        <dbReference type="Pfam" id="PF02397"/>
    </source>
</evidence>
<keyword evidence="5 11" id="KW-0808">Transferase</keyword>
<evidence type="ECO:0000256" key="3">
    <source>
        <dbReference type="ARBA" id="ARBA00006464"/>
    </source>
</evidence>
<name>A0A7C4CAS7_UNCW3</name>
<dbReference type="EMBL" id="DSUT01000079">
    <property type="protein sequence ID" value="HGK28091.1"/>
    <property type="molecule type" value="Genomic_DNA"/>
</dbReference>
<keyword evidence="8 9" id="KW-0472">Membrane</keyword>
<organism evidence="11">
    <name type="scientific">candidate division WOR-3 bacterium</name>
    <dbReference type="NCBI Taxonomy" id="2052148"/>
    <lineage>
        <taxon>Bacteria</taxon>
        <taxon>Bacteria division WOR-3</taxon>
    </lineage>
</organism>
<dbReference type="InterPro" id="IPR017475">
    <property type="entry name" value="EPS_sugar_tfrase"/>
</dbReference>
<protein>
    <submittedName>
        <fullName evidence="11">Undecaprenyl-phosphate galactose phosphotransferase WbaP</fullName>
    </submittedName>
</protein>
<keyword evidence="6 9" id="KW-0812">Transmembrane</keyword>
<dbReference type="GO" id="GO:0000271">
    <property type="term" value="P:polysaccharide biosynthetic process"/>
    <property type="evidence" value="ECO:0007669"/>
    <property type="project" value="InterPro"/>
</dbReference>
<evidence type="ECO:0000256" key="2">
    <source>
        <dbReference type="ARBA" id="ARBA00004236"/>
    </source>
</evidence>
<dbReference type="NCBIfam" id="TIGR03022">
    <property type="entry name" value="WbaP_sugtrans"/>
    <property type="match status" value="1"/>
</dbReference>
<reference evidence="11" key="1">
    <citation type="journal article" date="2020" name="mSystems">
        <title>Genome- and Community-Level Interaction Insights into Carbon Utilization and Element Cycling Functions of Hydrothermarchaeota in Hydrothermal Sediment.</title>
        <authorList>
            <person name="Zhou Z."/>
            <person name="Liu Y."/>
            <person name="Xu W."/>
            <person name="Pan J."/>
            <person name="Luo Z.H."/>
            <person name="Li M."/>
        </authorList>
    </citation>
    <scope>NUCLEOTIDE SEQUENCE [LARGE SCALE GENOMIC DNA]</scope>
    <source>
        <strain evidence="11">SpSt-488</strain>
    </source>
</reference>
<feature type="domain" description="Bacterial sugar transferase" evidence="10">
    <location>
        <begin position="278"/>
        <end position="469"/>
    </location>
</feature>
<feature type="transmembrane region" description="Helical" evidence="9">
    <location>
        <begin position="21"/>
        <end position="47"/>
    </location>
</feature>
<dbReference type="InterPro" id="IPR003362">
    <property type="entry name" value="Bact_transf"/>
</dbReference>
<dbReference type="GO" id="GO:0005886">
    <property type="term" value="C:plasma membrane"/>
    <property type="evidence" value="ECO:0007669"/>
    <property type="project" value="UniProtKB-SubCell"/>
</dbReference>
<feature type="transmembrane region" description="Helical" evidence="9">
    <location>
        <begin position="280"/>
        <end position="304"/>
    </location>
</feature>
<dbReference type="PANTHER" id="PTHR30576:SF4">
    <property type="entry name" value="UNDECAPRENYL-PHOSPHATE GALACTOSE PHOSPHOTRANSFERASE"/>
    <property type="match status" value="1"/>
</dbReference>
<dbReference type="PANTHER" id="PTHR30576">
    <property type="entry name" value="COLANIC BIOSYNTHESIS UDP-GLUCOSE LIPID CARRIER TRANSFERASE"/>
    <property type="match status" value="1"/>
</dbReference>
<evidence type="ECO:0000313" key="11">
    <source>
        <dbReference type="EMBL" id="HGK28091.1"/>
    </source>
</evidence>
<comment type="similarity">
    <text evidence="3">Belongs to the bacterial sugar transferase family.</text>
</comment>
<comment type="subcellular location">
    <subcellularLocation>
        <location evidence="2">Cell membrane</location>
    </subcellularLocation>
    <subcellularLocation>
        <location evidence="1">Membrane</location>
        <topology evidence="1">Multi-pass membrane protein</topology>
    </subcellularLocation>
</comment>
<keyword evidence="4" id="KW-1003">Cell membrane</keyword>
<accession>A0A7C4CAS7</accession>
<evidence type="ECO:0000256" key="8">
    <source>
        <dbReference type="ARBA" id="ARBA00023136"/>
    </source>
</evidence>
<evidence type="ECO:0000256" key="9">
    <source>
        <dbReference type="SAM" id="Phobius"/>
    </source>
</evidence>
<sequence length="475" mass="53617">MRVLLGRQKGDSTHRLRPLAAGIVLVIGDVIAVALSFVSAYAIRNFVLAELFNLLRQPMPFAHIAERAYLVAVYVLVFAYEGLYTKRFGRWEETRRCLRGLLVATAAVMVYLFAVRYHVLSRVIVLAALAAGLVLVPVMRVFVRRLLAALGLARRELVLVGSSETAGVFQREIERQRGLGYRVVGSVPTTGGPVAVDAVLEQAERFSQEATLVVLSDAFDEEQLRQMFRHAERRFAEVLVVPDAALLQSQAVETEQVGSILMMRYRHNLLRPLNMKAKRALELVLGGLLLVLLGPLLLLLALAVKLSSPGPVLFRQKRIGRDGRLFECLKFRTMYQDAEERLRLLLDSNSGVRREWEEFARITNDPRVTGVGRFLRRFSLDELPQLWNVVRGDMALVGPRPYLPRELDQVGSYISTIVRVRPGLTGLWQVSGRAALPFRERLVLDEYYIRNWSLWTDMAILVRTIWAVIGGRGAY</sequence>
<proteinExistence type="inferred from homology"/>
<evidence type="ECO:0000256" key="5">
    <source>
        <dbReference type="ARBA" id="ARBA00022679"/>
    </source>
</evidence>
<evidence type="ECO:0000256" key="4">
    <source>
        <dbReference type="ARBA" id="ARBA00022475"/>
    </source>
</evidence>
<dbReference type="InterPro" id="IPR017472">
    <property type="entry name" value="Undecaprenyl-P_galact_Ptfrase"/>
</dbReference>
<feature type="transmembrane region" description="Helical" evidence="9">
    <location>
        <begin position="123"/>
        <end position="143"/>
    </location>
</feature>
<comment type="caution">
    <text evidence="11">The sequence shown here is derived from an EMBL/GenBank/DDBJ whole genome shotgun (WGS) entry which is preliminary data.</text>
</comment>
<dbReference type="NCBIfam" id="TIGR03025">
    <property type="entry name" value="EPS_sugtrans"/>
    <property type="match status" value="1"/>
</dbReference>
<keyword evidence="7 9" id="KW-1133">Transmembrane helix</keyword>
<dbReference type="Pfam" id="PF02397">
    <property type="entry name" value="Bac_transf"/>
    <property type="match status" value="1"/>
</dbReference>
<evidence type="ECO:0000256" key="1">
    <source>
        <dbReference type="ARBA" id="ARBA00004141"/>
    </source>
</evidence>
<dbReference type="AlphaFoldDB" id="A0A7C4CAS7"/>